<dbReference type="EMBL" id="JBHSEK010000022">
    <property type="protein sequence ID" value="MFC4492192.1"/>
    <property type="molecule type" value="Genomic_DNA"/>
</dbReference>
<comment type="caution">
    <text evidence="2">The sequence shown here is derived from an EMBL/GenBank/DDBJ whole genome shotgun (WGS) entry which is preliminary data.</text>
</comment>
<feature type="transmembrane region" description="Helical" evidence="1">
    <location>
        <begin position="257"/>
        <end position="275"/>
    </location>
</feature>
<evidence type="ECO:0008006" key="4">
    <source>
        <dbReference type="Google" id="ProtNLM"/>
    </source>
</evidence>
<dbReference type="Proteomes" id="UP001595999">
    <property type="component" value="Unassembled WGS sequence"/>
</dbReference>
<evidence type="ECO:0000313" key="3">
    <source>
        <dbReference type="Proteomes" id="UP001595999"/>
    </source>
</evidence>
<keyword evidence="1" id="KW-0472">Membrane</keyword>
<organism evidence="2 3">
    <name type="scientific">Chromobacterium aquaticum</name>
    <dbReference type="NCBI Taxonomy" id="467180"/>
    <lineage>
        <taxon>Bacteria</taxon>
        <taxon>Pseudomonadati</taxon>
        <taxon>Pseudomonadota</taxon>
        <taxon>Betaproteobacteria</taxon>
        <taxon>Neisseriales</taxon>
        <taxon>Chromobacteriaceae</taxon>
        <taxon>Chromobacterium</taxon>
    </lineage>
</organism>
<sequence>MKTEIHRTFSWGFVLSEQELRRIAQTATEHILKTTAQIDVDFTACAHLSNGATTESSSIDDLVALENDGSKAIESVRLEWKCKSAPERFHVLLIFQNAAKNRKNWDSISLSIESDSRDWAFVASSELEERIKRTKIMAWDAILNGKWSTLALLLFSTITMLTIMSFFGTGRDSHILLQEQYQAGKLKNAIEAIIALERIKNQQSLANLLTPMVLAMIAPYLLFFLFGKLSPWLAPSYNFCWGDYVARFDRKRQIRNFVLSAIFLALLISIVANFVSKKLGI</sequence>
<evidence type="ECO:0000256" key="1">
    <source>
        <dbReference type="SAM" id="Phobius"/>
    </source>
</evidence>
<protein>
    <recommendedName>
        <fullName evidence="4">Type II secretion system protein GspF domain-containing protein</fullName>
    </recommendedName>
</protein>
<keyword evidence="3" id="KW-1185">Reference proteome</keyword>
<proteinExistence type="predicted"/>
<gene>
    <name evidence="2" type="ORF">ACFO0R_21485</name>
</gene>
<accession>A0ABV8ZZ09</accession>
<reference evidence="3" key="1">
    <citation type="journal article" date="2019" name="Int. J. Syst. Evol. Microbiol.">
        <title>The Global Catalogue of Microorganisms (GCM) 10K type strain sequencing project: providing services to taxonomists for standard genome sequencing and annotation.</title>
        <authorList>
            <consortium name="The Broad Institute Genomics Platform"/>
            <consortium name="The Broad Institute Genome Sequencing Center for Infectious Disease"/>
            <person name="Wu L."/>
            <person name="Ma J."/>
        </authorList>
    </citation>
    <scope>NUCLEOTIDE SEQUENCE [LARGE SCALE GENOMIC DNA]</scope>
    <source>
        <strain evidence="3">CGMCC 4.7608</strain>
    </source>
</reference>
<evidence type="ECO:0000313" key="2">
    <source>
        <dbReference type="EMBL" id="MFC4492192.1"/>
    </source>
</evidence>
<name>A0ABV8ZZ09_9NEIS</name>
<feature type="transmembrane region" description="Helical" evidence="1">
    <location>
        <begin position="208"/>
        <end position="226"/>
    </location>
</feature>
<feature type="transmembrane region" description="Helical" evidence="1">
    <location>
        <begin position="147"/>
        <end position="167"/>
    </location>
</feature>
<keyword evidence="1" id="KW-0812">Transmembrane</keyword>
<dbReference type="RefSeq" id="WP_231460844.1">
    <property type="nucleotide sequence ID" value="NZ_JAJOHW010000008.1"/>
</dbReference>
<keyword evidence="1" id="KW-1133">Transmembrane helix</keyword>